<evidence type="ECO:0000256" key="1">
    <source>
        <dbReference type="SAM" id="MobiDB-lite"/>
    </source>
</evidence>
<organism evidence="2 3">
    <name type="scientific">Lactuca saligna</name>
    <name type="common">Willowleaf lettuce</name>
    <dbReference type="NCBI Taxonomy" id="75948"/>
    <lineage>
        <taxon>Eukaryota</taxon>
        <taxon>Viridiplantae</taxon>
        <taxon>Streptophyta</taxon>
        <taxon>Embryophyta</taxon>
        <taxon>Tracheophyta</taxon>
        <taxon>Spermatophyta</taxon>
        <taxon>Magnoliopsida</taxon>
        <taxon>eudicotyledons</taxon>
        <taxon>Gunneridae</taxon>
        <taxon>Pentapetalae</taxon>
        <taxon>asterids</taxon>
        <taxon>campanulids</taxon>
        <taxon>Asterales</taxon>
        <taxon>Asteraceae</taxon>
        <taxon>Cichorioideae</taxon>
        <taxon>Cichorieae</taxon>
        <taxon>Lactucinae</taxon>
        <taxon>Lactuca</taxon>
    </lineage>
</organism>
<reference evidence="2" key="1">
    <citation type="submission" date="2023-04" db="EMBL/GenBank/DDBJ databases">
        <authorList>
            <person name="Vijverberg K."/>
            <person name="Xiong W."/>
            <person name="Schranz E."/>
        </authorList>
    </citation>
    <scope>NUCLEOTIDE SEQUENCE</scope>
</reference>
<sequence>MEDVLDHPSDNDDNVDDAIVKVDDGGEQKEGGDDGHLGDDEGEQEGGDDGHLGDDEGEQEEGGDDEGPNDVPRVTRSRKPSVRIILQKLKKTVFDKNGGGSSASNPVRLE</sequence>
<feature type="region of interest" description="Disordered" evidence="1">
    <location>
        <begin position="1"/>
        <end position="110"/>
    </location>
</feature>
<keyword evidence="3" id="KW-1185">Reference proteome</keyword>
<feature type="compositionally biased region" description="Acidic residues" evidence="1">
    <location>
        <begin position="55"/>
        <end position="68"/>
    </location>
</feature>
<evidence type="ECO:0000313" key="3">
    <source>
        <dbReference type="Proteomes" id="UP001177003"/>
    </source>
</evidence>
<dbReference type="EMBL" id="OX465080">
    <property type="protein sequence ID" value="CAI9281009.1"/>
    <property type="molecule type" value="Genomic_DNA"/>
</dbReference>
<proteinExistence type="predicted"/>
<name>A0AA35YVQ9_LACSI</name>
<dbReference type="Proteomes" id="UP001177003">
    <property type="component" value="Chromosome 4"/>
</dbReference>
<evidence type="ECO:0000313" key="2">
    <source>
        <dbReference type="EMBL" id="CAI9281009.1"/>
    </source>
</evidence>
<protein>
    <submittedName>
        <fullName evidence="2">Uncharacterized protein</fullName>
    </submittedName>
</protein>
<feature type="compositionally biased region" description="Basic and acidic residues" evidence="1">
    <location>
        <begin position="18"/>
        <end position="39"/>
    </location>
</feature>
<dbReference type="AlphaFoldDB" id="A0AA35YVQ9"/>
<feature type="compositionally biased region" description="Basic and acidic residues" evidence="1">
    <location>
        <begin position="1"/>
        <end position="10"/>
    </location>
</feature>
<accession>A0AA35YVQ9</accession>
<gene>
    <name evidence="2" type="ORF">LSALG_LOCUS20729</name>
</gene>